<dbReference type="PANTHER" id="PTHR43063">
    <property type="entry name" value="4FE-4S CLUSTER CONTAINING PARA FAMILY ATPASE PROTEIN"/>
    <property type="match status" value="1"/>
</dbReference>
<name>X1ARI8_9ZZZZ</name>
<dbReference type="AlphaFoldDB" id="X1ARI8"/>
<feature type="domain" description="4Fe-4S ferredoxin-type" evidence="1">
    <location>
        <begin position="57"/>
        <end position="86"/>
    </location>
</feature>
<organism evidence="2">
    <name type="scientific">marine sediment metagenome</name>
    <dbReference type="NCBI Taxonomy" id="412755"/>
    <lineage>
        <taxon>unclassified sequences</taxon>
        <taxon>metagenomes</taxon>
        <taxon>ecological metagenomes</taxon>
    </lineage>
</organism>
<dbReference type="InterPro" id="IPR017896">
    <property type="entry name" value="4Fe4S_Fe-S-bd"/>
</dbReference>
<proteinExistence type="predicted"/>
<evidence type="ECO:0000313" key="2">
    <source>
        <dbReference type="EMBL" id="GAG62461.1"/>
    </source>
</evidence>
<feature type="domain" description="4Fe-4S ferredoxin-type" evidence="1">
    <location>
        <begin position="87"/>
        <end position="115"/>
    </location>
</feature>
<dbReference type="InterPro" id="IPR002586">
    <property type="entry name" value="CobQ/CobB/MinD/ParA_Nub-bd_dom"/>
</dbReference>
<dbReference type="EMBL" id="BART01000045">
    <property type="protein sequence ID" value="GAG62461.1"/>
    <property type="molecule type" value="Genomic_DNA"/>
</dbReference>
<evidence type="ECO:0000259" key="1">
    <source>
        <dbReference type="PROSITE" id="PS51379"/>
    </source>
</evidence>
<accession>X1ARI8</accession>
<dbReference type="Gene3D" id="3.40.50.300">
    <property type="entry name" value="P-loop containing nucleotide triphosphate hydrolases"/>
    <property type="match status" value="1"/>
</dbReference>
<reference evidence="2" key="1">
    <citation type="journal article" date="2014" name="Front. Microbiol.">
        <title>High frequency of phylogenetically diverse reductive dehalogenase-homologous genes in deep subseafloor sedimentary metagenomes.</title>
        <authorList>
            <person name="Kawai M."/>
            <person name="Futagami T."/>
            <person name="Toyoda A."/>
            <person name="Takaki Y."/>
            <person name="Nishi S."/>
            <person name="Hori S."/>
            <person name="Arai W."/>
            <person name="Tsubouchi T."/>
            <person name="Morono Y."/>
            <person name="Uchiyama I."/>
            <person name="Ito T."/>
            <person name="Fujiyama A."/>
            <person name="Inagaki F."/>
            <person name="Takami H."/>
        </authorList>
    </citation>
    <scope>NUCLEOTIDE SEQUENCE</scope>
    <source>
        <strain evidence="2">Expedition CK06-06</strain>
    </source>
</reference>
<dbReference type="PANTHER" id="PTHR43063:SF1">
    <property type="entry name" value="4FE-4S CLUSTER CONTAINING PARA FAMILY ATPASE PROTEIN"/>
    <property type="match status" value="1"/>
</dbReference>
<dbReference type="Pfam" id="PF00037">
    <property type="entry name" value="Fer4"/>
    <property type="match status" value="2"/>
</dbReference>
<gene>
    <name evidence="2" type="ORF">S01H4_00354</name>
</gene>
<comment type="caution">
    <text evidence="2">The sequence shown here is derived from an EMBL/GenBank/DDBJ whole genome shotgun (WGS) entry which is preliminary data.</text>
</comment>
<dbReference type="CDD" id="cd03110">
    <property type="entry name" value="SIMIBI_bact_arch"/>
    <property type="match status" value="1"/>
</dbReference>
<dbReference type="SUPFAM" id="SSF52540">
    <property type="entry name" value="P-loop containing nucleoside triphosphate hydrolases"/>
    <property type="match status" value="1"/>
</dbReference>
<dbReference type="Gene3D" id="3.30.70.20">
    <property type="match status" value="1"/>
</dbReference>
<dbReference type="InterPro" id="IPR027417">
    <property type="entry name" value="P-loop_NTPase"/>
</dbReference>
<protein>
    <recommendedName>
        <fullName evidence="1">4Fe-4S ferredoxin-type domain-containing protein</fullName>
    </recommendedName>
</protein>
<sequence>MIISVASGKGGTGKTTVATNLALSIDNVQFIDCDVEEPNAHIFLKPKIEERVEVSIPIPKVDEGKCNYCGKCAEICAFNAIAVLKEKVLVFPELCHGCGGCSLLCPENAITETGNKIGIAEIGKADNILFVDGKLDIGEPMSPPIIREVKKYINIDKTVIIDVPPGTSCPVIEAVKGSDFCILVTEPTPFGLYDLKLAVELMEKMEIPFGIVINQSDIGDKKVEQYCLDLNIPILMKIPFDKDIAFEYSKGIPIVVKKIEKKQNFKNLYQQIKELVK</sequence>
<dbReference type="Pfam" id="PF01656">
    <property type="entry name" value="CbiA"/>
    <property type="match status" value="1"/>
</dbReference>
<dbReference type="PROSITE" id="PS51379">
    <property type="entry name" value="4FE4S_FER_2"/>
    <property type="match status" value="2"/>
</dbReference>
<dbReference type="PROSITE" id="PS00198">
    <property type="entry name" value="4FE4S_FER_1"/>
    <property type="match status" value="1"/>
</dbReference>
<dbReference type="InterPro" id="IPR017900">
    <property type="entry name" value="4Fe4S_Fe_S_CS"/>
</dbReference>